<dbReference type="OrthoDB" id="11241at2157"/>
<dbReference type="RefSeq" id="WP_179372122.1">
    <property type="nucleotide sequence ID" value="NZ_CP026995.1"/>
</dbReference>
<dbReference type="Proteomes" id="UP000509478">
    <property type="component" value="Chromosome"/>
</dbReference>
<dbReference type="AlphaFoldDB" id="A0A7D5R6G3"/>
<keyword evidence="1" id="KW-0472">Membrane</keyword>
<keyword evidence="3" id="KW-1185">Reference proteome</keyword>
<proteinExistence type="predicted"/>
<protein>
    <submittedName>
        <fullName evidence="2">PEFG-CTERM sorting domain-containing protein</fullName>
    </submittedName>
</protein>
<accession>A0A7D5R6G3</accession>
<dbReference type="NCBIfam" id="TIGR04296">
    <property type="entry name" value="PEFG-CTERM"/>
    <property type="match status" value="1"/>
</dbReference>
<reference evidence="2 3" key="1">
    <citation type="submission" date="2018-02" db="EMBL/GenBank/DDBJ databases">
        <title>Complete genome of Nitrosopumilus ureaphilus PS0.</title>
        <authorList>
            <person name="Qin W."/>
            <person name="Zheng Y."/>
            <person name="Stahl D.A."/>
        </authorList>
    </citation>
    <scope>NUCLEOTIDE SEQUENCE [LARGE SCALE GENOMIC DNA]</scope>
    <source>
        <strain evidence="2 3">PS0</strain>
    </source>
</reference>
<evidence type="ECO:0000313" key="3">
    <source>
        <dbReference type="Proteomes" id="UP000509478"/>
    </source>
</evidence>
<dbReference type="KEGG" id="nue:C5F50_02425"/>
<organism evidence="2 3">
    <name type="scientific">Nitrosopumilus ureiphilus</name>
    <dbReference type="NCBI Taxonomy" id="1470067"/>
    <lineage>
        <taxon>Archaea</taxon>
        <taxon>Nitrososphaerota</taxon>
        <taxon>Nitrososphaeria</taxon>
        <taxon>Nitrosopumilales</taxon>
        <taxon>Nitrosopumilaceae</taxon>
        <taxon>Nitrosopumilus</taxon>
    </lineage>
</organism>
<sequence length="266" mass="29385">MEFRIFYALLPLLIISTGTTFAQESLLSIETDDNNYDEGDTIVIFGNVNTIIGETPVLVQIIHEGAIIEIAQITVGQDGTFTKIIIAEGGVWKKGGEYTIRAFYQEHVAESTFSFIPKSEAIEITTNFEVDAGSKGTFDVKYTIRGGAVKNMIVDSEMFELIVQIDAIDEGMITLDLPREFIGAEKQDGKDEKFIILIDGIEALHQESVVGSDSRVITINFEQEDSDIEIIGTYVVPEFSTIAVMILIVGIMATIAMTRNKIQIKI</sequence>
<gene>
    <name evidence="2" type="ORF">C5F50_02425</name>
</gene>
<name>A0A7D5R6G3_9ARCH</name>
<dbReference type="GeneID" id="56066880"/>
<feature type="transmembrane region" description="Helical" evidence="1">
    <location>
        <begin position="239"/>
        <end position="258"/>
    </location>
</feature>
<dbReference type="InterPro" id="IPR027560">
    <property type="entry name" value="PEFG-CTERM"/>
</dbReference>
<keyword evidence="1" id="KW-1133">Transmembrane helix</keyword>
<evidence type="ECO:0000256" key="1">
    <source>
        <dbReference type="SAM" id="Phobius"/>
    </source>
</evidence>
<keyword evidence="1" id="KW-0812">Transmembrane</keyword>
<dbReference type="EMBL" id="CP026995">
    <property type="protein sequence ID" value="QLH06059.1"/>
    <property type="molecule type" value="Genomic_DNA"/>
</dbReference>
<evidence type="ECO:0000313" key="2">
    <source>
        <dbReference type="EMBL" id="QLH06059.1"/>
    </source>
</evidence>